<protein>
    <submittedName>
        <fullName evidence="3">Uncharacterized protein</fullName>
    </submittedName>
</protein>
<feature type="non-terminal residue" evidence="3">
    <location>
        <position position="889"/>
    </location>
</feature>
<feature type="compositionally biased region" description="Low complexity" evidence="2">
    <location>
        <begin position="764"/>
        <end position="774"/>
    </location>
</feature>
<feature type="region of interest" description="Disordered" evidence="2">
    <location>
        <begin position="633"/>
        <end position="656"/>
    </location>
</feature>
<keyword evidence="4" id="KW-1185">Reference proteome</keyword>
<proteinExistence type="predicted"/>
<sequence>MEPCSADSGEKSPAVPRHEGGNPQHDAGPVASQAPATADQALAAHAHALNAPGRYASEIQGELMAVRQAAQRPPDAPAFGPTPPAPGEYMGLDDDFGEMLARYKGAAYRSDSGDGGVASSHDSTVNTVLPESAGFGHVSRHAFYGGLGHGAFPPPVYFPGAGFAAGHQMAPYPAHPWTRALTGGFPDTGQPADYPGAMHSYPHPFQDLRHDQDLSQPICLSSAPAAYSRELSEAAGTHAFTRSVTEAGTIPHAFTRLPPRSVDPGHVLPLGGAPLSEGELSQQDGGGGGGGGDDDLSDGEIGGSGGWTNRWPMAPMGPPSLGHPGGDSTDVVAIVKRRVGDMLRLKDPKLLQSARLRALMLLLKCIKLDDPDVIFDHIKDAQLAVASELNVLAHEFCLDMIADACLNAVLTTRTSPAGLPAESDSLGTTVQPGDDAVLPGDSTNLTSPPSPSPAETPKSEDVDMDTEVSFGASSRETDMDTSSDHGYSSASPEPAPQPPLCQLDSPRISLLRASGPREPTPPTGTHFSRSRAPSPPNAHSPATRSAARLCRSPLLYGAASGLSETEQSRLRDAPESGPFTCPGSPMPGKSNSATHPQPSRPLAAATILPVQFLESTVCSSENGRLVVFVDESDTSSDLGTGSESDSGDSSCSRATRIRSPASLSALGLGRRTRNGSAAAVAAGASMGPGDGQLLKAKMDLKEKETAIARLKLQISQRQTRALLRKKLQQAQIQKASTTNSATASVAATQSTPPTAEGSDSGLESSASAPAAVAAGPGEDATPNGTADTPSPQSDCPPVDGQGGTTSPPQQQQQQQQQQQRPFGLTVNDDYFAALGNVVERIRLRHAVTAMSLLDQALESKKDACRLVDGRLQENAAGAADEQRVHLDKA</sequence>
<feature type="region of interest" description="Disordered" evidence="2">
    <location>
        <begin position="418"/>
        <end position="546"/>
    </location>
</feature>
<feature type="compositionally biased region" description="Low complexity" evidence="2">
    <location>
        <begin position="635"/>
        <end position="652"/>
    </location>
</feature>
<organism evidence="3 4">
    <name type="scientific">Coemansia biformis</name>
    <dbReference type="NCBI Taxonomy" id="1286918"/>
    <lineage>
        <taxon>Eukaryota</taxon>
        <taxon>Fungi</taxon>
        <taxon>Fungi incertae sedis</taxon>
        <taxon>Zoopagomycota</taxon>
        <taxon>Kickxellomycotina</taxon>
        <taxon>Kickxellomycetes</taxon>
        <taxon>Kickxellales</taxon>
        <taxon>Kickxellaceae</taxon>
        <taxon>Coemansia</taxon>
    </lineage>
</organism>
<feature type="region of interest" description="Disordered" evidence="2">
    <location>
        <begin position="735"/>
        <end position="820"/>
    </location>
</feature>
<dbReference type="AlphaFoldDB" id="A0A9W7Y9J1"/>
<comment type="caution">
    <text evidence="3">The sequence shown here is derived from an EMBL/GenBank/DDBJ whole genome shotgun (WGS) entry which is preliminary data.</text>
</comment>
<feature type="region of interest" description="Disordered" evidence="2">
    <location>
        <begin position="257"/>
        <end position="308"/>
    </location>
</feature>
<dbReference type="EMBL" id="JANBOI010000787">
    <property type="protein sequence ID" value="KAJ1728556.1"/>
    <property type="molecule type" value="Genomic_DNA"/>
</dbReference>
<dbReference type="OrthoDB" id="1922977at2759"/>
<feature type="region of interest" description="Disordered" evidence="2">
    <location>
        <begin position="1"/>
        <end position="45"/>
    </location>
</feature>
<accession>A0A9W7Y9J1</accession>
<reference evidence="3" key="1">
    <citation type="submission" date="2022-07" db="EMBL/GenBank/DDBJ databases">
        <title>Phylogenomic reconstructions and comparative analyses of Kickxellomycotina fungi.</title>
        <authorList>
            <person name="Reynolds N.K."/>
            <person name="Stajich J.E."/>
            <person name="Barry K."/>
            <person name="Grigoriev I.V."/>
            <person name="Crous P."/>
            <person name="Smith M.E."/>
        </authorList>
    </citation>
    <scope>NUCLEOTIDE SEQUENCE</scope>
    <source>
        <strain evidence="3">BCRC 34381</strain>
    </source>
</reference>
<feature type="compositionally biased region" description="Pro residues" evidence="2">
    <location>
        <begin position="74"/>
        <end position="86"/>
    </location>
</feature>
<feature type="region of interest" description="Disordered" evidence="2">
    <location>
        <begin position="560"/>
        <end position="599"/>
    </location>
</feature>
<evidence type="ECO:0000313" key="3">
    <source>
        <dbReference type="EMBL" id="KAJ1728556.1"/>
    </source>
</evidence>
<feature type="region of interest" description="Disordered" evidence="2">
    <location>
        <begin position="66"/>
        <end position="88"/>
    </location>
</feature>
<evidence type="ECO:0000256" key="2">
    <source>
        <dbReference type="SAM" id="MobiDB-lite"/>
    </source>
</evidence>
<feature type="compositionally biased region" description="Low complexity" evidence="2">
    <location>
        <begin position="735"/>
        <end position="755"/>
    </location>
</feature>
<feature type="compositionally biased region" description="Low complexity" evidence="2">
    <location>
        <begin position="809"/>
        <end position="819"/>
    </location>
</feature>
<gene>
    <name evidence="3" type="ORF">LPJ61_003977</name>
</gene>
<feature type="coiled-coil region" evidence="1">
    <location>
        <begin position="693"/>
        <end position="720"/>
    </location>
</feature>
<evidence type="ECO:0000256" key="1">
    <source>
        <dbReference type="SAM" id="Coils"/>
    </source>
</evidence>
<feature type="compositionally biased region" description="Polar residues" evidence="2">
    <location>
        <begin position="782"/>
        <end position="793"/>
    </location>
</feature>
<name>A0A9W7Y9J1_9FUNG</name>
<keyword evidence="1" id="KW-0175">Coiled coil</keyword>
<evidence type="ECO:0000313" key="4">
    <source>
        <dbReference type="Proteomes" id="UP001143981"/>
    </source>
</evidence>
<dbReference type="Proteomes" id="UP001143981">
    <property type="component" value="Unassembled WGS sequence"/>
</dbReference>
<feature type="compositionally biased region" description="Low complexity" evidence="2">
    <location>
        <begin position="31"/>
        <end position="45"/>
    </location>
</feature>